<proteinExistence type="predicted"/>
<dbReference type="AlphaFoldDB" id="A0A6A6PAA2"/>
<dbReference type="EMBL" id="MU001673">
    <property type="protein sequence ID" value="KAF2460363.1"/>
    <property type="molecule type" value="Genomic_DNA"/>
</dbReference>
<reference evidence="2" key="1">
    <citation type="journal article" date="2020" name="Stud. Mycol.">
        <title>101 Dothideomycetes genomes: a test case for predicting lifestyles and emergence of pathogens.</title>
        <authorList>
            <person name="Haridas S."/>
            <person name="Albert R."/>
            <person name="Binder M."/>
            <person name="Bloem J."/>
            <person name="Labutti K."/>
            <person name="Salamov A."/>
            <person name="Andreopoulos B."/>
            <person name="Baker S."/>
            <person name="Barry K."/>
            <person name="Bills G."/>
            <person name="Bluhm B."/>
            <person name="Cannon C."/>
            <person name="Castanera R."/>
            <person name="Culley D."/>
            <person name="Daum C."/>
            <person name="Ezra D."/>
            <person name="Gonzalez J."/>
            <person name="Henrissat B."/>
            <person name="Kuo A."/>
            <person name="Liang C."/>
            <person name="Lipzen A."/>
            <person name="Lutzoni F."/>
            <person name="Magnuson J."/>
            <person name="Mondo S."/>
            <person name="Nolan M."/>
            <person name="Ohm R."/>
            <person name="Pangilinan J."/>
            <person name="Park H.-J."/>
            <person name="Ramirez L."/>
            <person name="Alfaro M."/>
            <person name="Sun H."/>
            <person name="Tritt A."/>
            <person name="Yoshinaga Y."/>
            <person name="Zwiers L.-H."/>
            <person name="Turgeon B."/>
            <person name="Goodwin S."/>
            <person name="Spatafora J."/>
            <person name="Crous P."/>
            <person name="Grigoriev I."/>
        </authorList>
    </citation>
    <scope>NUCLEOTIDE SEQUENCE</scope>
    <source>
        <strain evidence="2">ATCC 16933</strain>
    </source>
</reference>
<organism evidence="2 3">
    <name type="scientific">Lineolata rhizophorae</name>
    <dbReference type="NCBI Taxonomy" id="578093"/>
    <lineage>
        <taxon>Eukaryota</taxon>
        <taxon>Fungi</taxon>
        <taxon>Dikarya</taxon>
        <taxon>Ascomycota</taxon>
        <taxon>Pezizomycotina</taxon>
        <taxon>Dothideomycetes</taxon>
        <taxon>Dothideomycetes incertae sedis</taxon>
        <taxon>Lineolatales</taxon>
        <taxon>Lineolataceae</taxon>
        <taxon>Lineolata</taxon>
    </lineage>
</organism>
<feature type="region of interest" description="Disordered" evidence="1">
    <location>
        <begin position="357"/>
        <end position="377"/>
    </location>
</feature>
<evidence type="ECO:0000256" key="1">
    <source>
        <dbReference type="SAM" id="MobiDB-lite"/>
    </source>
</evidence>
<keyword evidence="3" id="KW-1185">Reference proteome</keyword>
<sequence length="626" mass="71882">MVHMNVPVDAGNGWTRVWPQIHSRHNLENIIAPFVGTKFTIFQDYAKFCYMMLICREFMFIDAPDSSADAWLQVSPGRVFAHALDICNTEIARNLPEYKPPSQPYPVDFHGVPQIENHHPDGSLAFKERNYYTACYRIAWSEIGPTKASEIPRHAQAHLVATFAVDKWRYQLSRVVNEREFHDRHHFLLQQYNTQATSIMNSVREYLASLGTSRGFHASMMPTSSIPPMLDGANDTPPFSPDSPADCDSKSLFKSSSKMHSDKAMPPSPLMLGLDGTNDEPTRSSNPFHRHNNVRRRVSPPHAPLAMRIGSSQDHSSMELKPHALTIQGHHHASSGSHDFQDQSRALTQRLMHVDHSRHSSASSAGPNASLKWRSGTTRERDRFENWYKNIPRICRDSDMVPTTFDEWVAHRRDYAEQRSREAECRRAHLEIATIYQKAEQIVDPAREEPAAVLRRQLVPGLASFMAHYTIWTPLHESTAMWPTYGEFCYEGDQRVSTNGGMFRRMLPVPRDPRRPVQDLYKVMCQADIDRTIDRLRANKWEEYLPFAYSEFDNTQPKLERKNIYEPVQEIPADELANCVGKDVMEAMEMAPVPPQRGYEHDMDPAMLAHYLRVQRPHDIQVTLEN</sequence>
<accession>A0A6A6PAA2</accession>
<gene>
    <name evidence="2" type="ORF">BDY21DRAFT_405987</name>
</gene>
<evidence type="ECO:0000313" key="2">
    <source>
        <dbReference type="EMBL" id="KAF2460363.1"/>
    </source>
</evidence>
<protein>
    <submittedName>
        <fullName evidence="2">Uncharacterized protein</fullName>
    </submittedName>
</protein>
<feature type="region of interest" description="Disordered" evidence="1">
    <location>
        <begin position="230"/>
        <end position="268"/>
    </location>
</feature>
<name>A0A6A6PAA2_9PEZI</name>
<evidence type="ECO:0000313" key="3">
    <source>
        <dbReference type="Proteomes" id="UP000799766"/>
    </source>
</evidence>
<dbReference type="Proteomes" id="UP000799766">
    <property type="component" value="Unassembled WGS sequence"/>
</dbReference>